<dbReference type="PANTHER" id="PTHR33121:SF79">
    <property type="entry name" value="CYCLIC DI-GMP PHOSPHODIESTERASE PDED-RELATED"/>
    <property type="match status" value="1"/>
</dbReference>
<reference evidence="2 3" key="1">
    <citation type="submission" date="2016-10" db="EMBL/GenBank/DDBJ databases">
        <authorList>
            <person name="de Groot N.N."/>
        </authorList>
    </citation>
    <scope>NUCLEOTIDE SEQUENCE [LARGE SCALE GENOMIC DNA]</scope>
    <source>
        <strain evidence="2 3">YAD2003</strain>
    </source>
</reference>
<dbReference type="Pfam" id="PF00563">
    <property type="entry name" value="EAL"/>
    <property type="match status" value="1"/>
</dbReference>
<organism evidence="2 3">
    <name type="scientific">Ruminococcus flavefaciens</name>
    <dbReference type="NCBI Taxonomy" id="1265"/>
    <lineage>
        <taxon>Bacteria</taxon>
        <taxon>Bacillati</taxon>
        <taxon>Bacillota</taxon>
        <taxon>Clostridia</taxon>
        <taxon>Eubacteriales</taxon>
        <taxon>Oscillospiraceae</taxon>
        <taxon>Ruminococcus</taxon>
    </lineage>
</organism>
<dbReference type="PANTHER" id="PTHR33121">
    <property type="entry name" value="CYCLIC DI-GMP PHOSPHODIESTERASE PDEF"/>
    <property type="match status" value="1"/>
</dbReference>
<dbReference type="OrthoDB" id="1817897at2"/>
<name>A0A1H6JT83_RUMFL</name>
<dbReference type="AlphaFoldDB" id="A0A1H6JT83"/>
<dbReference type="GO" id="GO:0071111">
    <property type="term" value="F:cyclic-guanylate-specific phosphodiesterase activity"/>
    <property type="evidence" value="ECO:0007669"/>
    <property type="project" value="InterPro"/>
</dbReference>
<evidence type="ECO:0000313" key="3">
    <source>
        <dbReference type="Proteomes" id="UP000183190"/>
    </source>
</evidence>
<dbReference type="PROSITE" id="PS50883">
    <property type="entry name" value="EAL"/>
    <property type="match status" value="1"/>
</dbReference>
<gene>
    <name evidence="2" type="ORF">SAMN02910265_01871</name>
</gene>
<dbReference type="SUPFAM" id="SSF141868">
    <property type="entry name" value="EAL domain-like"/>
    <property type="match status" value="1"/>
</dbReference>
<dbReference type="InterPro" id="IPR001633">
    <property type="entry name" value="EAL_dom"/>
</dbReference>
<dbReference type="RefSeq" id="WP_074716720.1">
    <property type="nucleotide sequence ID" value="NZ_FNWV01000006.1"/>
</dbReference>
<dbReference type="EMBL" id="FNWV01000006">
    <property type="protein sequence ID" value="SEH64166.1"/>
    <property type="molecule type" value="Genomic_DNA"/>
</dbReference>
<dbReference type="Gene3D" id="3.20.20.450">
    <property type="entry name" value="EAL domain"/>
    <property type="match status" value="1"/>
</dbReference>
<feature type="domain" description="EAL" evidence="1">
    <location>
        <begin position="1"/>
        <end position="252"/>
    </location>
</feature>
<dbReference type="CDD" id="cd01948">
    <property type="entry name" value="EAL"/>
    <property type="match status" value="1"/>
</dbReference>
<proteinExistence type="predicted"/>
<dbReference type="InterPro" id="IPR050706">
    <property type="entry name" value="Cyclic-di-GMP_PDE-like"/>
</dbReference>
<sequence>MAEKEIQTTVGGLRAVELYFRSVREIASGSTAFYQSQTRLNSPKLGVLSPDKYRDVCEMTSQAEKLFQLEMLQALEACSSFTERELNFSWISVYMPVRYLKNENAAKAVVEICRKREIPTNRICFELSEKLLAEDDGKAADSIQTMRNFGFHFMLTGFGGSYCPMMRLSNFSVDYVMLSPEVANFIGRDERSDNAVKSIISFVNDIGSEPVADGVFNSRQAETLYSFECSYCAGSLSGKYVTERFVKRRADT</sequence>
<dbReference type="InterPro" id="IPR035919">
    <property type="entry name" value="EAL_sf"/>
</dbReference>
<evidence type="ECO:0000313" key="2">
    <source>
        <dbReference type="EMBL" id="SEH64166.1"/>
    </source>
</evidence>
<dbReference type="SMART" id="SM00052">
    <property type="entry name" value="EAL"/>
    <property type="match status" value="1"/>
</dbReference>
<dbReference type="Proteomes" id="UP000183190">
    <property type="component" value="Unassembled WGS sequence"/>
</dbReference>
<accession>A0A1H6JT83</accession>
<protein>
    <submittedName>
        <fullName evidence="2">EAL domain, c-di-GMP-specific phosphodiesterase class I (Or its enzymatically inactive variant)</fullName>
    </submittedName>
</protein>
<evidence type="ECO:0000259" key="1">
    <source>
        <dbReference type="PROSITE" id="PS50883"/>
    </source>
</evidence>